<dbReference type="HOGENOM" id="CLU_2136947_0_0_1"/>
<sequence>MAMARKFGALLLSKQPHRLVHSEARENKLFQEKKEEMFRLLAGKDGELSKDDAGLLRHLSTQVEPKPNDLVWCTARKAEKIRGAWSLFVHTFLLTTCVSKWMGNAAPGNKLEQ</sequence>
<dbReference type="EnsemblPlants" id="KQK04629">
    <property type="protein sequence ID" value="KQK04629"/>
    <property type="gene ID" value="BRADI_2g14760v3"/>
</dbReference>
<dbReference type="AlphaFoldDB" id="I1HFX0"/>
<protein>
    <submittedName>
        <fullName evidence="1 2">Uncharacterized protein</fullName>
    </submittedName>
</protein>
<evidence type="ECO:0000313" key="1">
    <source>
        <dbReference type="EMBL" id="KQK04629.1"/>
    </source>
</evidence>
<reference evidence="1 2" key="1">
    <citation type="journal article" date="2010" name="Nature">
        <title>Genome sequencing and analysis of the model grass Brachypodium distachyon.</title>
        <authorList>
            <consortium name="International Brachypodium Initiative"/>
        </authorList>
    </citation>
    <scope>NUCLEOTIDE SEQUENCE [LARGE SCALE GENOMIC DNA]</scope>
    <source>
        <strain evidence="1">Bd21</strain>
        <strain evidence="2">cv. Bd21</strain>
    </source>
</reference>
<accession>I1HFX0</accession>
<dbReference type="RefSeq" id="XP_003567805.1">
    <property type="nucleotide sequence ID" value="XM_003567757.3"/>
</dbReference>
<gene>
    <name evidence="2" type="primary">LOC100846706</name>
    <name evidence="1" type="ORF">BRADI_2g14760v3</name>
</gene>
<dbReference type="KEGG" id="bdi:100846706"/>
<organism evidence="1">
    <name type="scientific">Brachypodium distachyon</name>
    <name type="common">Purple false brome</name>
    <name type="synonym">Trachynia distachya</name>
    <dbReference type="NCBI Taxonomy" id="15368"/>
    <lineage>
        <taxon>Eukaryota</taxon>
        <taxon>Viridiplantae</taxon>
        <taxon>Streptophyta</taxon>
        <taxon>Embryophyta</taxon>
        <taxon>Tracheophyta</taxon>
        <taxon>Spermatophyta</taxon>
        <taxon>Magnoliopsida</taxon>
        <taxon>Liliopsida</taxon>
        <taxon>Poales</taxon>
        <taxon>Poaceae</taxon>
        <taxon>BOP clade</taxon>
        <taxon>Pooideae</taxon>
        <taxon>Stipodae</taxon>
        <taxon>Brachypodieae</taxon>
        <taxon>Brachypodium</taxon>
    </lineage>
</organism>
<evidence type="ECO:0000313" key="3">
    <source>
        <dbReference type="Proteomes" id="UP000008810"/>
    </source>
</evidence>
<reference evidence="1" key="2">
    <citation type="submission" date="2017-06" db="EMBL/GenBank/DDBJ databases">
        <title>WGS assembly of Brachypodium distachyon.</title>
        <authorList>
            <consortium name="The International Brachypodium Initiative"/>
            <person name="Lucas S."/>
            <person name="Harmon-Smith M."/>
            <person name="Lail K."/>
            <person name="Tice H."/>
            <person name="Grimwood J."/>
            <person name="Bruce D."/>
            <person name="Barry K."/>
            <person name="Shu S."/>
            <person name="Lindquist E."/>
            <person name="Wang M."/>
            <person name="Pitluck S."/>
            <person name="Vogel J.P."/>
            <person name="Garvin D.F."/>
            <person name="Mockler T.C."/>
            <person name="Schmutz J."/>
            <person name="Rokhsar D."/>
            <person name="Bevan M.W."/>
        </authorList>
    </citation>
    <scope>NUCLEOTIDE SEQUENCE</scope>
    <source>
        <strain evidence="1">Bd21</strain>
    </source>
</reference>
<keyword evidence="3" id="KW-1185">Reference proteome</keyword>
<reference evidence="2" key="3">
    <citation type="submission" date="2018-08" db="UniProtKB">
        <authorList>
            <consortium name="EnsemblPlants"/>
        </authorList>
    </citation>
    <scope>IDENTIFICATION</scope>
    <source>
        <strain evidence="2">cv. Bd21</strain>
    </source>
</reference>
<dbReference type="EMBL" id="CM000881">
    <property type="protein sequence ID" value="KQK04629.1"/>
    <property type="molecule type" value="Genomic_DNA"/>
</dbReference>
<name>I1HFX0_BRADI</name>
<dbReference type="Gramene" id="KQK04629">
    <property type="protein sequence ID" value="KQK04629"/>
    <property type="gene ID" value="BRADI_2g14760v3"/>
</dbReference>
<dbReference type="Proteomes" id="UP000008810">
    <property type="component" value="Chromosome 2"/>
</dbReference>
<proteinExistence type="predicted"/>
<evidence type="ECO:0000313" key="2">
    <source>
        <dbReference type="EnsemblPlants" id="KQK04629"/>
    </source>
</evidence>
<dbReference type="GeneID" id="100846706"/>